<dbReference type="PANTHER" id="PTHR30589:SF0">
    <property type="entry name" value="PHOSPHATIDYLGLYCEROL--PROLIPOPROTEIN DIACYLGLYCERYL TRANSFERASE"/>
    <property type="match status" value="1"/>
</dbReference>
<keyword evidence="4 7" id="KW-0812">Transmembrane</keyword>
<dbReference type="HAMAP" id="MF_01147">
    <property type="entry name" value="Lgt"/>
    <property type="match status" value="1"/>
</dbReference>
<comment type="catalytic activity">
    <reaction evidence="7">
        <text>L-cysteinyl-[prolipoprotein] + a 1,2-diacyl-sn-glycero-3-phospho-(1'-sn-glycerol) = an S-1,2-diacyl-sn-glyceryl-L-cysteinyl-[prolipoprotein] + sn-glycerol 1-phosphate + H(+)</text>
        <dbReference type="Rhea" id="RHEA:56712"/>
        <dbReference type="Rhea" id="RHEA-COMP:14679"/>
        <dbReference type="Rhea" id="RHEA-COMP:14680"/>
        <dbReference type="ChEBI" id="CHEBI:15378"/>
        <dbReference type="ChEBI" id="CHEBI:29950"/>
        <dbReference type="ChEBI" id="CHEBI:57685"/>
        <dbReference type="ChEBI" id="CHEBI:64716"/>
        <dbReference type="ChEBI" id="CHEBI:140658"/>
        <dbReference type="EC" id="2.5.1.145"/>
    </reaction>
</comment>
<feature type="compositionally biased region" description="Basic and acidic residues" evidence="8">
    <location>
        <begin position="330"/>
        <end position="340"/>
    </location>
</feature>
<evidence type="ECO:0000256" key="1">
    <source>
        <dbReference type="ARBA" id="ARBA00007150"/>
    </source>
</evidence>
<keyword evidence="10" id="KW-1185">Reference proteome</keyword>
<comment type="function">
    <text evidence="7">Catalyzes the transfer of the diacylglyceryl group from phosphatidylglycerol to the sulfhydryl group of the N-terminal cysteine of a prolipoprotein, the first step in the formation of mature lipoproteins.</text>
</comment>
<keyword evidence="6 7" id="KW-0472">Membrane</keyword>
<keyword evidence="5 7" id="KW-1133">Transmembrane helix</keyword>
<dbReference type="InterPro" id="IPR001640">
    <property type="entry name" value="Lgt"/>
</dbReference>
<feature type="transmembrane region" description="Helical" evidence="7">
    <location>
        <begin position="267"/>
        <end position="285"/>
    </location>
</feature>
<evidence type="ECO:0000313" key="10">
    <source>
        <dbReference type="Proteomes" id="UP001527090"/>
    </source>
</evidence>
<dbReference type="PROSITE" id="PS01311">
    <property type="entry name" value="LGT"/>
    <property type="match status" value="1"/>
</dbReference>
<organism evidence="9 10">
    <name type="scientific">Paenibacillus alvei</name>
    <name type="common">Bacillus alvei</name>
    <dbReference type="NCBI Taxonomy" id="44250"/>
    <lineage>
        <taxon>Bacteria</taxon>
        <taxon>Bacillati</taxon>
        <taxon>Bacillota</taxon>
        <taxon>Bacilli</taxon>
        <taxon>Bacillales</taxon>
        <taxon>Paenibacillaceae</taxon>
        <taxon>Paenibacillus</taxon>
    </lineage>
</organism>
<feature type="compositionally biased region" description="Low complexity" evidence="8">
    <location>
        <begin position="345"/>
        <end position="364"/>
    </location>
</feature>
<feature type="transmembrane region" description="Helical" evidence="7">
    <location>
        <begin position="92"/>
        <end position="109"/>
    </location>
</feature>
<evidence type="ECO:0000256" key="5">
    <source>
        <dbReference type="ARBA" id="ARBA00022989"/>
    </source>
</evidence>
<comment type="caution">
    <text evidence="9">The sequence shown here is derived from an EMBL/GenBank/DDBJ whole genome shotgun (WGS) entry which is preliminary data.</text>
</comment>
<feature type="transmembrane region" description="Helical" evidence="7">
    <location>
        <begin position="20"/>
        <end position="37"/>
    </location>
</feature>
<keyword evidence="2 7" id="KW-1003">Cell membrane</keyword>
<evidence type="ECO:0000256" key="2">
    <source>
        <dbReference type="ARBA" id="ARBA00022475"/>
    </source>
</evidence>
<feature type="transmembrane region" description="Helical" evidence="7">
    <location>
        <begin position="208"/>
        <end position="225"/>
    </location>
</feature>
<feature type="binding site" evidence="7">
    <location>
        <position position="135"/>
    </location>
    <ligand>
        <name>a 1,2-diacyl-sn-glycero-3-phospho-(1'-sn-glycerol)</name>
        <dbReference type="ChEBI" id="CHEBI:64716"/>
    </ligand>
</feature>
<dbReference type="Pfam" id="PF01790">
    <property type="entry name" value="LGT"/>
    <property type="match status" value="1"/>
</dbReference>
<comment type="similarity">
    <text evidence="1 7">Belongs to the Lgt family.</text>
</comment>
<proteinExistence type="inferred from homology"/>
<evidence type="ECO:0000256" key="7">
    <source>
        <dbReference type="HAMAP-Rule" id="MF_01147"/>
    </source>
</evidence>
<dbReference type="PANTHER" id="PTHR30589">
    <property type="entry name" value="PROLIPOPROTEIN DIACYLGLYCERYL TRANSFERASE"/>
    <property type="match status" value="1"/>
</dbReference>
<evidence type="ECO:0000256" key="6">
    <source>
        <dbReference type="ARBA" id="ARBA00023136"/>
    </source>
</evidence>
<keyword evidence="3 7" id="KW-0808">Transferase</keyword>
<evidence type="ECO:0000256" key="3">
    <source>
        <dbReference type="ARBA" id="ARBA00022679"/>
    </source>
</evidence>
<feature type="region of interest" description="Disordered" evidence="8">
    <location>
        <begin position="330"/>
        <end position="388"/>
    </location>
</feature>
<dbReference type="EC" id="2.5.1.145" evidence="7"/>
<dbReference type="RefSeq" id="WP_036667600.1">
    <property type="nucleotide sequence ID" value="NZ_JAMDLY010000008.1"/>
</dbReference>
<evidence type="ECO:0000313" key="9">
    <source>
        <dbReference type="EMBL" id="MCY9529090.1"/>
    </source>
</evidence>
<comment type="pathway">
    <text evidence="7">Protein modification; lipoprotein biosynthesis (diacylglyceryl transfer).</text>
</comment>
<reference evidence="9 10" key="1">
    <citation type="submission" date="2022-05" db="EMBL/GenBank/DDBJ databases">
        <title>Genome Sequencing of Bee-Associated Microbes.</title>
        <authorList>
            <person name="Dunlap C."/>
        </authorList>
    </citation>
    <scope>NUCLEOTIDE SEQUENCE [LARGE SCALE GENOMIC DNA]</scope>
    <source>
        <strain evidence="9 10">NRRL NRS-750</strain>
    </source>
</reference>
<protein>
    <recommendedName>
        <fullName evidence="7">Phosphatidylglycerol--prolipoprotein diacylglyceryl transferase</fullName>
        <ecNumber evidence="7">2.5.1.145</ecNumber>
    </recommendedName>
</protein>
<feature type="compositionally biased region" description="Basic and acidic residues" evidence="8">
    <location>
        <begin position="372"/>
        <end position="388"/>
    </location>
</feature>
<dbReference type="Proteomes" id="UP001527090">
    <property type="component" value="Unassembled WGS sequence"/>
</dbReference>
<dbReference type="EMBL" id="JAMDLY010000008">
    <property type="protein sequence ID" value="MCY9529090.1"/>
    <property type="molecule type" value="Genomic_DNA"/>
</dbReference>
<evidence type="ECO:0000256" key="8">
    <source>
        <dbReference type="SAM" id="MobiDB-lite"/>
    </source>
</evidence>
<accession>A0ABT4E649</accession>
<name>A0ABT4E649_PAEAL</name>
<sequence length="388" mass="43053">MATMLLDPIAIQLGPLKVHWYGIILGTAALVGLLLAIREGKRFGISQDFFMDLVLFGVPSALIGARAYYVAFKWDEYKDNWVDVFKIWNGGIAIYGALIGAVICALIYVRKKGYTFWRIADICAPGLLIGQAIGRWGNYVNQEAYGGPVEESFLRNSLHLPDFIVNQMNVQGTFHHPTFLYESLWSFIGVLLLFGLRRLRSVRSGEVFISYLIWYSIGRFFIEGLRTDSLAYQGSDWVVSLIDGLWSPMTVVFEPGFLDPAYGNVRISQLLAIFLIVAGVIMIIIRRMTGAARVPYHAPIVSTLRTEAAAGSTKKAVTTQVDKAEENVHDTGASAEEHSDNAQSETVNTETAQTEAAQTEAVQESSDIDDANEAKDNQLQDHNESKKE</sequence>
<dbReference type="NCBIfam" id="TIGR00544">
    <property type="entry name" value="lgt"/>
    <property type="match status" value="1"/>
</dbReference>
<gene>
    <name evidence="7 9" type="primary">lgt</name>
    <name evidence="9" type="ORF">M5X04_07035</name>
</gene>
<dbReference type="GO" id="GO:0008961">
    <property type="term" value="F:phosphatidylglycerol-prolipoprotein diacylglyceryl transferase activity"/>
    <property type="evidence" value="ECO:0007669"/>
    <property type="project" value="UniProtKB-EC"/>
</dbReference>
<feature type="transmembrane region" description="Helical" evidence="7">
    <location>
        <begin position="49"/>
        <end position="72"/>
    </location>
</feature>
<comment type="subcellular location">
    <subcellularLocation>
        <location evidence="7">Cell membrane</location>
        <topology evidence="7">Multi-pass membrane protein</topology>
    </subcellularLocation>
</comment>
<evidence type="ECO:0000256" key="4">
    <source>
        <dbReference type="ARBA" id="ARBA00022692"/>
    </source>
</evidence>